<dbReference type="SUPFAM" id="SSF46689">
    <property type="entry name" value="Homeodomain-like"/>
    <property type="match status" value="1"/>
</dbReference>
<evidence type="ECO:0000256" key="1">
    <source>
        <dbReference type="ARBA" id="ARBA00022491"/>
    </source>
</evidence>
<accession>A0ABN3VCV9</accession>
<dbReference type="InterPro" id="IPR039538">
    <property type="entry name" value="BetI_C"/>
</dbReference>
<feature type="DNA-binding region" description="H-T-H motif" evidence="5">
    <location>
        <begin position="31"/>
        <end position="50"/>
    </location>
</feature>
<evidence type="ECO:0000256" key="2">
    <source>
        <dbReference type="ARBA" id="ARBA00023015"/>
    </source>
</evidence>
<keyword evidence="8" id="KW-1185">Reference proteome</keyword>
<protein>
    <submittedName>
        <fullName evidence="7">TetR/AcrR family transcriptional regulator</fullName>
    </submittedName>
</protein>
<evidence type="ECO:0000256" key="4">
    <source>
        <dbReference type="ARBA" id="ARBA00023163"/>
    </source>
</evidence>
<organism evidence="7 8">
    <name type="scientific">Saccharopolyspora taberi</name>
    <dbReference type="NCBI Taxonomy" id="60895"/>
    <lineage>
        <taxon>Bacteria</taxon>
        <taxon>Bacillati</taxon>
        <taxon>Actinomycetota</taxon>
        <taxon>Actinomycetes</taxon>
        <taxon>Pseudonocardiales</taxon>
        <taxon>Pseudonocardiaceae</taxon>
        <taxon>Saccharopolyspora</taxon>
    </lineage>
</organism>
<evidence type="ECO:0000313" key="7">
    <source>
        <dbReference type="EMBL" id="GAA2792768.1"/>
    </source>
</evidence>
<gene>
    <name evidence="7" type="ORF">GCM10010470_29470</name>
</gene>
<dbReference type="Gene3D" id="1.10.357.10">
    <property type="entry name" value="Tetracycline Repressor, domain 2"/>
    <property type="match status" value="1"/>
</dbReference>
<dbReference type="EMBL" id="BAAAUX010000014">
    <property type="protein sequence ID" value="GAA2792768.1"/>
    <property type="molecule type" value="Genomic_DNA"/>
</dbReference>
<dbReference type="Proteomes" id="UP001500979">
    <property type="component" value="Unassembled WGS sequence"/>
</dbReference>
<keyword evidence="4" id="KW-0804">Transcription</keyword>
<dbReference type="Pfam" id="PF00440">
    <property type="entry name" value="TetR_N"/>
    <property type="match status" value="1"/>
</dbReference>
<evidence type="ECO:0000259" key="6">
    <source>
        <dbReference type="PROSITE" id="PS50977"/>
    </source>
</evidence>
<name>A0ABN3VCV9_9PSEU</name>
<reference evidence="7 8" key="1">
    <citation type="journal article" date="2019" name="Int. J. Syst. Evol. Microbiol.">
        <title>The Global Catalogue of Microorganisms (GCM) 10K type strain sequencing project: providing services to taxonomists for standard genome sequencing and annotation.</title>
        <authorList>
            <consortium name="The Broad Institute Genomics Platform"/>
            <consortium name="The Broad Institute Genome Sequencing Center for Infectious Disease"/>
            <person name="Wu L."/>
            <person name="Ma J."/>
        </authorList>
    </citation>
    <scope>NUCLEOTIDE SEQUENCE [LARGE SCALE GENOMIC DNA]</scope>
    <source>
        <strain evidence="7 8">JCM 9383</strain>
    </source>
</reference>
<evidence type="ECO:0000256" key="5">
    <source>
        <dbReference type="PROSITE-ProRule" id="PRU00335"/>
    </source>
</evidence>
<dbReference type="InterPro" id="IPR050109">
    <property type="entry name" value="HTH-type_TetR-like_transc_reg"/>
</dbReference>
<keyword evidence="3 5" id="KW-0238">DNA-binding</keyword>
<keyword evidence="2" id="KW-0805">Transcription regulation</keyword>
<dbReference type="InterPro" id="IPR001647">
    <property type="entry name" value="HTH_TetR"/>
</dbReference>
<dbReference type="InterPro" id="IPR036271">
    <property type="entry name" value="Tet_transcr_reg_TetR-rel_C_sf"/>
</dbReference>
<feature type="domain" description="HTH tetR-type" evidence="6">
    <location>
        <begin position="8"/>
        <end position="68"/>
    </location>
</feature>
<sequence>MPRQVDHQARRKLIAEALWRVARQRGMDAVSMRHVATEAGVSVGMVQHYFRTKDQMLSFALETIGERVAERIGARLAELPGDCAPVRRVRAMLLELLPLDAARHLEAHVGFAFFTRAAVEPGLATRLREQYPEFVGFVAAEVGRARGDLDADREARALMALVDGLAAHVLVGYESPEGAAEVLEGRLAEVFGG</sequence>
<dbReference type="Pfam" id="PF13977">
    <property type="entry name" value="TetR_C_6"/>
    <property type="match status" value="1"/>
</dbReference>
<evidence type="ECO:0000256" key="3">
    <source>
        <dbReference type="ARBA" id="ARBA00023125"/>
    </source>
</evidence>
<dbReference type="RefSeq" id="WP_344680222.1">
    <property type="nucleotide sequence ID" value="NZ_BAAAUX010000014.1"/>
</dbReference>
<dbReference type="PANTHER" id="PTHR30055:SF234">
    <property type="entry name" value="HTH-TYPE TRANSCRIPTIONAL REGULATOR BETI"/>
    <property type="match status" value="1"/>
</dbReference>
<comment type="caution">
    <text evidence="7">The sequence shown here is derived from an EMBL/GenBank/DDBJ whole genome shotgun (WGS) entry which is preliminary data.</text>
</comment>
<proteinExistence type="predicted"/>
<dbReference type="PANTHER" id="PTHR30055">
    <property type="entry name" value="HTH-TYPE TRANSCRIPTIONAL REGULATOR RUTR"/>
    <property type="match status" value="1"/>
</dbReference>
<dbReference type="PROSITE" id="PS50977">
    <property type="entry name" value="HTH_TETR_2"/>
    <property type="match status" value="1"/>
</dbReference>
<keyword evidence="1" id="KW-0678">Repressor</keyword>
<dbReference type="SUPFAM" id="SSF48498">
    <property type="entry name" value="Tetracyclin repressor-like, C-terminal domain"/>
    <property type="match status" value="1"/>
</dbReference>
<dbReference type="InterPro" id="IPR009057">
    <property type="entry name" value="Homeodomain-like_sf"/>
</dbReference>
<evidence type="ECO:0000313" key="8">
    <source>
        <dbReference type="Proteomes" id="UP001500979"/>
    </source>
</evidence>